<dbReference type="GeneID" id="26517446"/>
<dbReference type="EMBL" id="KR063278">
    <property type="protein sequence ID" value="AKJ72523.1"/>
    <property type="molecule type" value="Genomic_DNA"/>
</dbReference>
<organism evidence="1 2">
    <name type="scientific">Gordonia phage GMA7</name>
    <dbReference type="NCBI Taxonomy" id="1647286"/>
    <lineage>
        <taxon>Viruses</taxon>
        <taxon>Duplodnaviria</taxon>
        <taxon>Heunggongvirae</taxon>
        <taxon>Uroviricota</taxon>
        <taxon>Caudoviricetes</taxon>
        <taxon>Getseptimavirus</taxon>
        <taxon>Getseptimavirus GMA7</taxon>
    </lineage>
</organism>
<dbReference type="Proteomes" id="UP000202743">
    <property type="component" value="Segment"/>
</dbReference>
<protein>
    <submittedName>
        <fullName evidence="1">Uncharacterized protein</fullName>
    </submittedName>
</protein>
<dbReference type="RefSeq" id="YP_009189223.1">
    <property type="nucleotide sequence ID" value="NC_028673.1"/>
</dbReference>
<reference evidence="1 2" key="1">
    <citation type="journal article" date="2015" name="PLoS ONE">
        <title>Lysis to Kill: Evaluation of the Lytic Abilities, and Genomics of Nine Bacteriophages Infective for Gordonia spp. and Their Potential Use in Activated Sludge Foam Biocontrol.</title>
        <authorList>
            <person name="Dyson Z.A."/>
            <person name="Tucci J."/>
            <person name="Seviour R.J."/>
            <person name="Petrovski S."/>
        </authorList>
    </citation>
    <scope>NUCLEOTIDE SEQUENCE [LARGE SCALE GENOMIC DNA]</scope>
</reference>
<dbReference type="KEGG" id="vg:26517446"/>
<gene>
    <name evidence="1" type="ORF">GMA7_86</name>
</gene>
<evidence type="ECO:0000313" key="1">
    <source>
        <dbReference type="EMBL" id="AKJ72523.1"/>
    </source>
</evidence>
<keyword evidence="2" id="KW-1185">Reference proteome</keyword>
<name>A0A0K0N6Z7_9CAUD</name>
<accession>A0A0K0N6Z7</accession>
<proteinExistence type="predicted"/>
<sequence>MSVTLEKDVPLCNNDFTVRYGYVPDMGIEGVTWFPGKCAHCGAPDRIVFQVTND</sequence>
<evidence type="ECO:0000313" key="2">
    <source>
        <dbReference type="Proteomes" id="UP000202743"/>
    </source>
</evidence>